<evidence type="ECO:0000256" key="1">
    <source>
        <dbReference type="PROSITE-ProRule" id="PRU00278"/>
    </source>
</evidence>
<feature type="region of interest" description="Disordered" evidence="2">
    <location>
        <begin position="340"/>
        <end position="418"/>
    </location>
</feature>
<dbReference type="RefSeq" id="WP_114534505.1">
    <property type="nucleotide sequence ID" value="NZ_JADNER010000023.1"/>
</dbReference>
<dbReference type="EMBL" id="PPTU01000026">
    <property type="protein sequence ID" value="RDB67862.1"/>
    <property type="molecule type" value="Genomic_DNA"/>
</dbReference>
<dbReference type="SUPFAM" id="SSF109998">
    <property type="entry name" value="Triger factor/SurA peptide-binding domain-like"/>
    <property type="match status" value="1"/>
</dbReference>
<accession>A0A369M8W0</accession>
<feature type="chain" id="PRO_5017041819" evidence="3">
    <location>
        <begin position="21"/>
        <end position="418"/>
    </location>
</feature>
<dbReference type="Proteomes" id="UP000253970">
    <property type="component" value="Unassembled WGS sequence"/>
</dbReference>
<comment type="caution">
    <text evidence="5">The sequence shown here is derived from an EMBL/GenBank/DDBJ whole genome shotgun (WGS) entry which is preliminary data.</text>
</comment>
<dbReference type="Pfam" id="PF00639">
    <property type="entry name" value="Rotamase"/>
    <property type="match status" value="1"/>
</dbReference>
<proteinExistence type="predicted"/>
<evidence type="ECO:0000313" key="6">
    <source>
        <dbReference type="Proteomes" id="UP000253970"/>
    </source>
</evidence>
<evidence type="ECO:0000256" key="2">
    <source>
        <dbReference type="SAM" id="MobiDB-lite"/>
    </source>
</evidence>
<dbReference type="InterPro" id="IPR050245">
    <property type="entry name" value="PrsA_foldase"/>
</dbReference>
<dbReference type="InterPro" id="IPR046357">
    <property type="entry name" value="PPIase_dom_sf"/>
</dbReference>
<feature type="domain" description="PpiC" evidence="4">
    <location>
        <begin position="187"/>
        <end position="280"/>
    </location>
</feature>
<feature type="compositionally biased region" description="Low complexity" evidence="2">
    <location>
        <begin position="373"/>
        <end position="383"/>
    </location>
</feature>
<evidence type="ECO:0000256" key="3">
    <source>
        <dbReference type="SAM" id="SignalP"/>
    </source>
</evidence>
<dbReference type="PROSITE" id="PS50198">
    <property type="entry name" value="PPIC_PPIASE_2"/>
    <property type="match status" value="1"/>
</dbReference>
<organism evidence="5 6">
    <name type="scientific">Eggerthella lenta</name>
    <name type="common">Eubacterium lentum</name>
    <dbReference type="NCBI Taxonomy" id="84112"/>
    <lineage>
        <taxon>Bacteria</taxon>
        <taxon>Bacillati</taxon>
        <taxon>Actinomycetota</taxon>
        <taxon>Coriobacteriia</taxon>
        <taxon>Eggerthellales</taxon>
        <taxon>Eggerthellaceae</taxon>
        <taxon>Eggerthella</taxon>
    </lineage>
</organism>
<dbReference type="PROSITE" id="PS51257">
    <property type="entry name" value="PROKAR_LIPOPROTEIN"/>
    <property type="match status" value="1"/>
</dbReference>
<sequence>MKKTYIMKTVCAVGLTAACAWGLAGCSSEGNVSSGTGGVAGTVNGVEIAEDTITNYIQGVREQLGADDEDSWGTWLSQNDYTPASVREEVFNSYAQRELLKEGVEEKGITVESSEIDEQIDKVKANYDTDEKWQAALDQAGMTEDSYRAEIEQKLKENKLYASFASDEDPSDADMLQYAQMYATAYDGSKRSSHILFNSDDEATAQEVLDKLNSGELDFVDAVKEYSQDPGSVERDGDVGWNNPSNLAKEYKDGLEPLEKGQLSGLVTTQFGIHIIKCTDVYKAPEEVTSLDQIPEEWISVIASSLKSTKQQEAYKKWLDETTEAADIKINDMPQGLPYDVDMSKYPAPNADSGATDGTQEGSTDGAEGGEAADGASADGTDAPASEDQAATDGADSSEGNADAAAGDNASEQPAEAA</sequence>
<dbReference type="PANTHER" id="PTHR47245:SF2">
    <property type="entry name" value="PEPTIDYL-PROLYL CIS-TRANS ISOMERASE HP_0175-RELATED"/>
    <property type="match status" value="1"/>
</dbReference>
<dbReference type="Gene3D" id="3.10.50.40">
    <property type="match status" value="1"/>
</dbReference>
<evidence type="ECO:0000259" key="4">
    <source>
        <dbReference type="PROSITE" id="PS50198"/>
    </source>
</evidence>
<dbReference type="InterPro" id="IPR000297">
    <property type="entry name" value="PPIase_PpiC"/>
</dbReference>
<dbReference type="SUPFAM" id="SSF54534">
    <property type="entry name" value="FKBP-like"/>
    <property type="match status" value="1"/>
</dbReference>
<dbReference type="PANTHER" id="PTHR47245">
    <property type="entry name" value="PEPTIDYLPROLYL ISOMERASE"/>
    <property type="match status" value="1"/>
</dbReference>
<dbReference type="Gene3D" id="1.10.4030.10">
    <property type="entry name" value="Porin chaperone SurA, peptide-binding domain"/>
    <property type="match status" value="1"/>
</dbReference>
<dbReference type="AlphaFoldDB" id="A0A369M8W0"/>
<dbReference type="Pfam" id="PF13624">
    <property type="entry name" value="SurA_N_3"/>
    <property type="match status" value="1"/>
</dbReference>
<feature type="signal peptide" evidence="3">
    <location>
        <begin position="1"/>
        <end position="20"/>
    </location>
</feature>
<evidence type="ECO:0000313" key="5">
    <source>
        <dbReference type="EMBL" id="RDB67862.1"/>
    </source>
</evidence>
<keyword evidence="3" id="KW-0732">Signal</keyword>
<keyword evidence="1" id="KW-0697">Rotamase</keyword>
<protein>
    <submittedName>
        <fullName evidence="5">Peptidylprolyl isomerase</fullName>
    </submittedName>
</protein>
<dbReference type="GO" id="GO:0003755">
    <property type="term" value="F:peptidyl-prolyl cis-trans isomerase activity"/>
    <property type="evidence" value="ECO:0007669"/>
    <property type="project" value="UniProtKB-KW"/>
</dbReference>
<dbReference type="InterPro" id="IPR027304">
    <property type="entry name" value="Trigger_fact/SurA_dom_sf"/>
</dbReference>
<feature type="compositionally biased region" description="Low complexity" evidence="2">
    <location>
        <begin position="393"/>
        <end position="412"/>
    </location>
</feature>
<gene>
    <name evidence="5" type="ORF">C1875_12915</name>
</gene>
<keyword evidence="1 5" id="KW-0413">Isomerase</keyword>
<reference evidence="5 6" key="1">
    <citation type="journal article" date="2018" name="Elife">
        <title>Discovery and characterization of a prevalent human gut bacterial enzyme sufficient for the inactivation of a family of plant toxins.</title>
        <authorList>
            <person name="Koppel N."/>
            <person name="Bisanz J.E."/>
            <person name="Pandelia M.E."/>
            <person name="Turnbaugh P.J."/>
            <person name="Balskus E.P."/>
        </authorList>
    </citation>
    <scope>NUCLEOTIDE SEQUENCE [LARGE SCALE GENOMIC DNA]</scope>
    <source>
        <strain evidence="5 6">W1 BHI 6</strain>
    </source>
</reference>
<name>A0A369M8W0_EGGLN</name>